<dbReference type="EMBL" id="PXXU01000103">
    <property type="protein sequence ID" value="PSJ15915.1"/>
    <property type="molecule type" value="Genomic_DNA"/>
</dbReference>
<dbReference type="PROSITE" id="PS50110">
    <property type="entry name" value="RESPONSE_REGULATORY"/>
    <property type="match status" value="1"/>
</dbReference>
<dbReference type="Gene3D" id="3.40.50.2300">
    <property type="match status" value="1"/>
</dbReference>
<dbReference type="GO" id="GO:0000160">
    <property type="term" value="P:phosphorelay signal transduction system"/>
    <property type="evidence" value="ECO:0007669"/>
    <property type="project" value="InterPro"/>
</dbReference>
<dbReference type="Proteomes" id="UP000241912">
    <property type="component" value="Unassembled WGS sequence"/>
</dbReference>
<evidence type="ECO:0000313" key="4">
    <source>
        <dbReference type="Proteomes" id="UP000241912"/>
    </source>
</evidence>
<feature type="non-terminal residue" evidence="3">
    <location>
        <position position="49"/>
    </location>
</feature>
<evidence type="ECO:0000313" key="3">
    <source>
        <dbReference type="EMBL" id="PSJ15915.1"/>
    </source>
</evidence>
<name>A0A2P7NR18_9PROT</name>
<keyword evidence="3" id="KW-0238">DNA-binding</keyword>
<proteinExistence type="predicted"/>
<reference evidence="3 4" key="1">
    <citation type="submission" date="2018-03" db="EMBL/GenBank/DDBJ databases">
        <title>Draft genome of Nitrosomonas supralitoralis APG5.</title>
        <authorList>
            <person name="Urakawa H."/>
            <person name="Lopez J.V."/>
        </authorList>
    </citation>
    <scope>NUCLEOTIDE SEQUENCE [LARGE SCALE GENOMIC DNA]</scope>
    <source>
        <strain evidence="3 4">APG5</strain>
    </source>
</reference>
<sequence length="49" mass="5635">MNEKPCVFVVDDDEAIRDSLKMVLESIHITCLTYENAEQFLASYHSETV</sequence>
<evidence type="ECO:0000259" key="2">
    <source>
        <dbReference type="PROSITE" id="PS50110"/>
    </source>
</evidence>
<dbReference type="SUPFAM" id="SSF52172">
    <property type="entry name" value="CheY-like"/>
    <property type="match status" value="1"/>
</dbReference>
<feature type="domain" description="Response regulatory" evidence="2">
    <location>
        <begin position="6"/>
        <end position="49"/>
    </location>
</feature>
<evidence type="ECO:0000256" key="1">
    <source>
        <dbReference type="PROSITE-ProRule" id="PRU00169"/>
    </source>
</evidence>
<dbReference type="InterPro" id="IPR001789">
    <property type="entry name" value="Sig_transdc_resp-reg_receiver"/>
</dbReference>
<dbReference type="GO" id="GO:0003677">
    <property type="term" value="F:DNA binding"/>
    <property type="evidence" value="ECO:0007669"/>
    <property type="project" value="UniProtKB-KW"/>
</dbReference>
<keyword evidence="4" id="KW-1185">Reference proteome</keyword>
<comment type="caution">
    <text evidence="1">Lacks conserved residue(s) required for the propagation of feature annotation.</text>
</comment>
<accession>A0A2P7NR18</accession>
<protein>
    <submittedName>
        <fullName evidence="3">DNA-binding response regulator</fullName>
    </submittedName>
</protein>
<dbReference type="AlphaFoldDB" id="A0A2P7NR18"/>
<gene>
    <name evidence="3" type="ORF">C7H79_16370</name>
</gene>
<dbReference type="InterPro" id="IPR011006">
    <property type="entry name" value="CheY-like_superfamily"/>
</dbReference>
<organism evidence="3 4">
    <name type="scientific">Nitrosomonas supralitoralis</name>
    <dbReference type="NCBI Taxonomy" id="2116706"/>
    <lineage>
        <taxon>Bacteria</taxon>
        <taxon>Pseudomonadati</taxon>
        <taxon>Pseudomonadota</taxon>
        <taxon>Betaproteobacteria</taxon>
        <taxon>Nitrosomonadales</taxon>
        <taxon>Nitrosomonadaceae</taxon>
        <taxon>Nitrosomonas</taxon>
    </lineage>
</organism>
<comment type="caution">
    <text evidence="3">The sequence shown here is derived from an EMBL/GenBank/DDBJ whole genome shotgun (WGS) entry which is preliminary data.</text>
</comment>